<sequence>MKTTTIDLLRHGEALGGACYRGRTDDPLTPLGWRQMQRQTADQCWDRIISSPLARCHDFAKQLAKQKNLPLHVDARWQEIDFGDWDGKTAAQIEQRSPAALTRYYADPCGNTPPHGEKHADFSRRVDRAWQALLSRYPEQHLLVVTHAGVIRTLLSQLLGIPFRQSFQIGIGHACLSRLNCYHQTSDTYTQLILHKPL</sequence>
<dbReference type="PIRSF" id="PIRSF000709">
    <property type="entry name" value="6PFK_2-Ptase"/>
    <property type="match status" value="1"/>
</dbReference>
<evidence type="ECO:0000313" key="2">
    <source>
        <dbReference type="Proteomes" id="UP001225378"/>
    </source>
</evidence>
<dbReference type="RefSeq" id="WP_305909333.1">
    <property type="nucleotide sequence ID" value="NZ_CP157743.1"/>
</dbReference>
<dbReference type="GO" id="GO:0043755">
    <property type="term" value="F:alpha-ribazole phosphatase activity"/>
    <property type="evidence" value="ECO:0007669"/>
    <property type="project" value="UniProtKB-EC"/>
</dbReference>
<dbReference type="SMART" id="SM00855">
    <property type="entry name" value="PGAM"/>
    <property type="match status" value="1"/>
</dbReference>
<dbReference type="InterPro" id="IPR029033">
    <property type="entry name" value="His_PPase_superfam"/>
</dbReference>
<dbReference type="AlphaFoldDB" id="A0AAU7NX88"/>
<dbReference type="KEGG" id="mech:Q9L42_005975"/>
<dbReference type="Pfam" id="PF00300">
    <property type="entry name" value="His_Phos_1"/>
    <property type="match status" value="1"/>
</dbReference>
<organism evidence="1 2">
    <name type="scientific">Methylomarinum roseum</name>
    <dbReference type="NCBI Taxonomy" id="3067653"/>
    <lineage>
        <taxon>Bacteria</taxon>
        <taxon>Pseudomonadati</taxon>
        <taxon>Pseudomonadota</taxon>
        <taxon>Gammaproteobacteria</taxon>
        <taxon>Methylococcales</taxon>
        <taxon>Methylococcaceae</taxon>
        <taxon>Methylomarinum</taxon>
    </lineage>
</organism>
<protein>
    <submittedName>
        <fullName evidence="1">Alpha-ribazole phosphatase family protein</fullName>
        <ecNumber evidence="1">3.1.3.73</ecNumber>
    </submittedName>
</protein>
<dbReference type="PANTHER" id="PTHR48100:SF1">
    <property type="entry name" value="HISTIDINE PHOSPHATASE FAMILY PROTEIN-RELATED"/>
    <property type="match status" value="1"/>
</dbReference>
<gene>
    <name evidence="1" type="primary">cobC</name>
    <name evidence="1" type="ORF">Q9L42_005975</name>
</gene>
<name>A0AAU7NX88_9GAMM</name>
<dbReference type="InterPro" id="IPR050275">
    <property type="entry name" value="PGM_Phosphatase"/>
</dbReference>
<keyword evidence="1" id="KW-0378">Hydrolase</keyword>
<evidence type="ECO:0000313" key="1">
    <source>
        <dbReference type="EMBL" id="XBS21670.1"/>
    </source>
</evidence>
<dbReference type="EC" id="3.1.3.73" evidence="1"/>
<proteinExistence type="predicted"/>
<dbReference type="EMBL" id="CP157743">
    <property type="protein sequence ID" value="XBS21670.1"/>
    <property type="molecule type" value="Genomic_DNA"/>
</dbReference>
<dbReference type="GO" id="GO:0005737">
    <property type="term" value="C:cytoplasm"/>
    <property type="evidence" value="ECO:0007669"/>
    <property type="project" value="TreeGrafter"/>
</dbReference>
<dbReference type="InterPro" id="IPR013078">
    <property type="entry name" value="His_Pase_superF_clade-1"/>
</dbReference>
<dbReference type="Proteomes" id="UP001225378">
    <property type="component" value="Chromosome"/>
</dbReference>
<dbReference type="SUPFAM" id="SSF53254">
    <property type="entry name" value="Phosphoglycerate mutase-like"/>
    <property type="match status" value="1"/>
</dbReference>
<dbReference type="PANTHER" id="PTHR48100">
    <property type="entry name" value="BROAD-SPECIFICITY PHOSPHATASE YOR283W-RELATED"/>
    <property type="match status" value="1"/>
</dbReference>
<dbReference type="CDD" id="cd07067">
    <property type="entry name" value="HP_PGM_like"/>
    <property type="match status" value="1"/>
</dbReference>
<keyword evidence="2" id="KW-1185">Reference proteome</keyword>
<reference evidence="1 2" key="1">
    <citation type="journal article" date="2024" name="Microbiology">
        <title>Methylomarinum rosea sp. nov., a novel halophilic methanotrophic bacterium from the hypersaline Lake Elton.</title>
        <authorList>
            <person name="Suleimanov R.Z."/>
            <person name="Oshkin I.Y."/>
            <person name="Danilova O.V."/>
            <person name="Suzina N.E."/>
            <person name="Dedysh S.N."/>
        </authorList>
    </citation>
    <scope>NUCLEOTIDE SEQUENCE [LARGE SCALE GENOMIC DNA]</scope>
    <source>
        <strain evidence="1 2">Ch1-1</strain>
    </source>
</reference>
<dbReference type="Gene3D" id="3.40.50.1240">
    <property type="entry name" value="Phosphoglycerate mutase-like"/>
    <property type="match status" value="1"/>
</dbReference>
<accession>A0AAU7NX88</accession>